<dbReference type="Proteomes" id="UP000053144">
    <property type="component" value="Chromosome 7"/>
</dbReference>
<dbReference type="AlphaFoldDB" id="A0A0L9V151"/>
<dbReference type="Gramene" id="KOM48768">
    <property type="protein sequence ID" value="KOM48768"/>
    <property type="gene ID" value="LR48_Vigan07g247200"/>
</dbReference>
<organism evidence="2 3">
    <name type="scientific">Phaseolus angularis</name>
    <name type="common">Azuki bean</name>
    <name type="synonym">Vigna angularis</name>
    <dbReference type="NCBI Taxonomy" id="3914"/>
    <lineage>
        <taxon>Eukaryota</taxon>
        <taxon>Viridiplantae</taxon>
        <taxon>Streptophyta</taxon>
        <taxon>Embryophyta</taxon>
        <taxon>Tracheophyta</taxon>
        <taxon>Spermatophyta</taxon>
        <taxon>Magnoliopsida</taxon>
        <taxon>eudicotyledons</taxon>
        <taxon>Gunneridae</taxon>
        <taxon>Pentapetalae</taxon>
        <taxon>rosids</taxon>
        <taxon>fabids</taxon>
        <taxon>Fabales</taxon>
        <taxon>Fabaceae</taxon>
        <taxon>Papilionoideae</taxon>
        <taxon>50 kb inversion clade</taxon>
        <taxon>NPAAA clade</taxon>
        <taxon>indigoferoid/millettioid clade</taxon>
        <taxon>Phaseoleae</taxon>
        <taxon>Vigna</taxon>
    </lineage>
</organism>
<accession>A0A0L9V151</accession>
<evidence type="ECO:0000256" key="1">
    <source>
        <dbReference type="SAM" id="MobiDB-lite"/>
    </source>
</evidence>
<name>A0A0L9V151_PHAAN</name>
<reference evidence="3" key="1">
    <citation type="journal article" date="2015" name="Proc. Natl. Acad. Sci. U.S.A.">
        <title>Genome sequencing of adzuki bean (Vigna angularis) provides insight into high starch and low fat accumulation and domestication.</title>
        <authorList>
            <person name="Yang K."/>
            <person name="Tian Z."/>
            <person name="Chen C."/>
            <person name="Luo L."/>
            <person name="Zhao B."/>
            <person name="Wang Z."/>
            <person name="Yu L."/>
            <person name="Li Y."/>
            <person name="Sun Y."/>
            <person name="Li W."/>
            <person name="Chen Y."/>
            <person name="Li Y."/>
            <person name="Zhang Y."/>
            <person name="Ai D."/>
            <person name="Zhao J."/>
            <person name="Shang C."/>
            <person name="Ma Y."/>
            <person name="Wu B."/>
            <person name="Wang M."/>
            <person name="Gao L."/>
            <person name="Sun D."/>
            <person name="Zhang P."/>
            <person name="Guo F."/>
            <person name="Wang W."/>
            <person name="Li Y."/>
            <person name="Wang J."/>
            <person name="Varshney R.K."/>
            <person name="Wang J."/>
            <person name="Ling H.Q."/>
            <person name="Wan P."/>
        </authorList>
    </citation>
    <scope>NUCLEOTIDE SEQUENCE</scope>
    <source>
        <strain evidence="3">cv. Jingnong 6</strain>
    </source>
</reference>
<gene>
    <name evidence="2" type="ORF">LR48_Vigan07g247200</name>
</gene>
<sequence>MVVEPSTVRRRQSAAKPSTAVSLRRRRTFNDGEPSTTANLRRWRTFTSGNLDGSLQQRQPSIAASTLVDIGREEGGHRKLEEGGHRKFEEGGHRKLEEGDHRKLLNWFNI</sequence>
<evidence type="ECO:0000313" key="2">
    <source>
        <dbReference type="EMBL" id="KOM48768.1"/>
    </source>
</evidence>
<protein>
    <submittedName>
        <fullName evidence="2">Uncharacterized protein</fullName>
    </submittedName>
</protein>
<evidence type="ECO:0000313" key="3">
    <source>
        <dbReference type="Proteomes" id="UP000053144"/>
    </source>
</evidence>
<dbReference type="EMBL" id="CM003377">
    <property type="protein sequence ID" value="KOM48768.1"/>
    <property type="molecule type" value="Genomic_DNA"/>
</dbReference>
<proteinExistence type="predicted"/>
<feature type="region of interest" description="Disordered" evidence="1">
    <location>
        <begin position="1"/>
        <end position="22"/>
    </location>
</feature>